<feature type="chain" id="PRO_5042156297" evidence="1">
    <location>
        <begin position="19"/>
        <end position="285"/>
    </location>
</feature>
<organism evidence="2 3">
    <name type="scientific">Frankliniella fusca</name>
    <dbReference type="NCBI Taxonomy" id="407009"/>
    <lineage>
        <taxon>Eukaryota</taxon>
        <taxon>Metazoa</taxon>
        <taxon>Ecdysozoa</taxon>
        <taxon>Arthropoda</taxon>
        <taxon>Hexapoda</taxon>
        <taxon>Insecta</taxon>
        <taxon>Pterygota</taxon>
        <taxon>Neoptera</taxon>
        <taxon>Paraneoptera</taxon>
        <taxon>Thysanoptera</taxon>
        <taxon>Terebrantia</taxon>
        <taxon>Thripoidea</taxon>
        <taxon>Thripidae</taxon>
        <taxon>Frankliniella</taxon>
    </lineage>
</organism>
<evidence type="ECO:0000256" key="1">
    <source>
        <dbReference type="SAM" id="SignalP"/>
    </source>
</evidence>
<accession>A0AAE1LDY2</accession>
<sequence length="285" mass="29883">MKFLAFVVVLCGLQAAQAVPILGDDNALDILDKEVTEWSPAAGSLELLAQQRKQGQLARQLFDLQGVLRAIQNVITAVNDQIQKATNDFLDGVNKAVQDAQSSASQAVQQWNDRLQAVIDGADAFDSSLRDCQSQYRTLQEVSQSLNEDVRQCVLNATESARTSLRQLDALGPQGQELVDAAVAAARECQQQPVLVKPVCFGNGLAGLAVRGAVLGAQATRLGAQVAGELVVKVPLENAACVGAAVDARNQEAAGIIAGVAQCVQDSLAAQSTTTTPAPAGNLNK</sequence>
<name>A0AAE1LDY2_9NEOP</name>
<gene>
    <name evidence="2" type="ORF">KUF71_005413</name>
</gene>
<keyword evidence="1" id="KW-0732">Signal</keyword>
<dbReference type="EMBL" id="JAHWGI010000383">
    <property type="protein sequence ID" value="KAK3914617.1"/>
    <property type="molecule type" value="Genomic_DNA"/>
</dbReference>
<evidence type="ECO:0000313" key="2">
    <source>
        <dbReference type="EMBL" id="KAK3914617.1"/>
    </source>
</evidence>
<dbReference type="AlphaFoldDB" id="A0AAE1LDY2"/>
<reference evidence="2" key="2">
    <citation type="journal article" date="2023" name="BMC Genomics">
        <title>Pest status, molecular evolution, and epigenetic factors derived from the genome assembly of Frankliniella fusca, a thysanopteran phytovirus vector.</title>
        <authorList>
            <person name="Catto M.A."/>
            <person name="Labadie P.E."/>
            <person name="Jacobson A.L."/>
            <person name="Kennedy G.G."/>
            <person name="Srinivasan R."/>
            <person name="Hunt B.G."/>
        </authorList>
    </citation>
    <scope>NUCLEOTIDE SEQUENCE</scope>
    <source>
        <strain evidence="2">PL_HMW_Pooled</strain>
    </source>
</reference>
<dbReference type="Proteomes" id="UP001219518">
    <property type="component" value="Unassembled WGS sequence"/>
</dbReference>
<evidence type="ECO:0000313" key="3">
    <source>
        <dbReference type="Proteomes" id="UP001219518"/>
    </source>
</evidence>
<feature type="signal peptide" evidence="1">
    <location>
        <begin position="1"/>
        <end position="18"/>
    </location>
</feature>
<comment type="caution">
    <text evidence="2">The sequence shown here is derived from an EMBL/GenBank/DDBJ whole genome shotgun (WGS) entry which is preliminary data.</text>
</comment>
<proteinExistence type="predicted"/>
<protein>
    <submittedName>
        <fullName evidence="2">Structural maintenance of chromosomes protein 4</fullName>
    </submittedName>
</protein>
<keyword evidence="3" id="KW-1185">Reference proteome</keyword>
<reference evidence="2" key="1">
    <citation type="submission" date="2021-07" db="EMBL/GenBank/DDBJ databases">
        <authorList>
            <person name="Catto M.A."/>
            <person name="Jacobson A."/>
            <person name="Kennedy G."/>
            <person name="Labadie P."/>
            <person name="Hunt B.G."/>
            <person name="Srinivasan R."/>
        </authorList>
    </citation>
    <scope>NUCLEOTIDE SEQUENCE</scope>
    <source>
        <strain evidence="2">PL_HMW_Pooled</strain>
        <tissue evidence="2">Head</tissue>
    </source>
</reference>